<feature type="transmembrane region" description="Helical" evidence="2">
    <location>
        <begin position="30"/>
        <end position="57"/>
    </location>
</feature>
<dbReference type="AlphaFoldDB" id="A0A261EVB7"/>
<keyword evidence="2" id="KW-1133">Transmembrane helix</keyword>
<evidence type="ECO:0000313" key="5">
    <source>
        <dbReference type="Proteomes" id="UP000216725"/>
    </source>
</evidence>
<comment type="caution">
    <text evidence="4">The sequence shown here is derived from an EMBL/GenBank/DDBJ whole genome shotgun (WGS) entry which is preliminary data.</text>
</comment>
<evidence type="ECO:0000259" key="3">
    <source>
        <dbReference type="Pfam" id="PF07811"/>
    </source>
</evidence>
<protein>
    <submittedName>
        <fullName evidence="4">Pilus biosynthesis protein TadE</fullName>
    </submittedName>
</protein>
<name>A0A261EVB7_9BIFI</name>
<organism evidence="4 5">
    <name type="scientific">Pseudoscardovia radai</name>
    <dbReference type="NCBI Taxonomy" id="987066"/>
    <lineage>
        <taxon>Bacteria</taxon>
        <taxon>Bacillati</taxon>
        <taxon>Actinomycetota</taxon>
        <taxon>Actinomycetes</taxon>
        <taxon>Bifidobacteriales</taxon>
        <taxon>Bifidobacteriaceae</taxon>
        <taxon>Pseudoscardovia</taxon>
    </lineage>
</organism>
<evidence type="ECO:0000256" key="1">
    <source>
        <dbReference type="SAM" id="MobiDB-lite"/>
    </source>
</evidence>
<keyword evidence="2" id="KW-0812">Transmembrane</keyword>
<dbReference type="InterPro" id="IPR012495">
    <property type="entry name" value="TadE-like_dom"/>
</dbReference>
<gene>
    <name evidence="4" type="ORF">PSRA_1408</name>
</gene>
<keyword evidence="2" id="KW-0472">Membrane</keyword>
<feature type="compositionally biased region" description="Basic residues" evidence="1">
    <location>
        <begin position="1"/>
        <end position="13"/>
    </location>
</feature>
<keyword evidence="5" id="KW-1185">Reference proteome</keyword>
<evidence type="ECO:0000256" key="2">
    <source>
        <dbReference type="SAM" id="Phobius"/>
    </source>
</evidence>
<proteinExistence type="predicted"/>
<accession>A0A261EVB7</accession>
<feature type="domain" description="TadE-like" evidence="3">
    <location>
        <begin position="29"/>
        <end position="70"/>
    </location>
</feature>
<evidence type="ECO:0000313" key="4">
    <source>
        <dbReference type="EMBL" id="OZG50777.1"/>
    </source>
</evidence>
<dbReference type="Proteomes" id="UP000216725">
    <property type="component" value="Unassembled WGS sequence"/>
</dbReference>
<dbReference type="Pfam" id="PF07811">
    <property type="entry name" value="TadE"/>
    <property type="match status" value="1"/>
</dbReference>
<reference evidence="4 5" key="1">
    <citation type="journal article" date="2017" name="BMC Genomics">
        <title>Comparative genomic and phylogenomic analyses of the Bifidobacteriaceae family.</title>
        <authorList>
            <person name="Lugli G.A."/>
            <person name="Milani C."/>
            <person name="Turroni F."/>
            <person name="Duranti S."/>
            <person name="Mancabelli L."/>
            <person name="Mangifesta M."/>
            <person name="Ferrario C."/>
            <person name="Modesto M."/>
            <person name="Mattarelli P."/>
            <person name="Jiri K."/>
            <person name="van Sinderen D."/>
            <person name="Ventura M."/>
        </authorList>
    </citation>
    <scope>NUCLEOTIDE SEQUENCE [LARGE SCALE GENOMIC DNA]</scope>
    <source>
        <strain evidence="4 5">DSM 24742</strain>
    </source>
</reference>
<dbReference type="EMBL" id="MWWR01000014">
    <property type="protein sequence ID" value="OZG50777.1"/>
    <property type="molecule type" value="Genomic_DNA"/>
</dbReference>
<sequence length="147" mass="15763">MWRRSRRSYRRTTCRGGESRRCGRRPQAGAVTAEFAVILPAVAALAILVCALGRAIVLRIECQDAAHVIAQRIVAQMQADPATAGEVQPAVTQWAEETTHRLVNDGASVSLTVSDDGVDVRVSARVVPDPLRVLPATVTGYAFACVP</sequence>
<feature type="region of interest" description="Disordered" evidence="1">
    <location>
        <begin position="1"/>
        <end position="23"/>
    </location>
</feature>